<dbReference type="InterPro" id="IPR011011">
    <property type="entry name" value="Znf_FYVE_PHD"/>
</dbReference>
<name>A0A8H4RI73_9HELO</name>
<reference evidence="2 3" key="1">
    <citation type="submission" date="2020-03" db="EMBL/GenBank/DDBJ databases">
        <title>Draft Genome Sequence of Cudoniella acicularis.</title>
        <authorList>
            <person name="Buettner E."/>
            <person name="Kellner H."/>
        </authorList>
    </citation>
    <scope>NUCLEOTIDE SEQUENCE [LARGE SCALE GENOMIC DNA]</scope>
    <source>
        <strain evidence="2 3">DSM 108380</strain>
    </source>
</reference>
<feature type="region of interest" description="Disordered" evidence="1">
    <location>
        <begin position="1"/>
        <end position="85"/>
    </location>
</feature>
<sequence>MSSSAQEGPGVPGEKKKGLSTLVSRMKTVLRKSDGSKRLSFSSKGATAGPSVVKADALIATPIPEAAEPAEPAEPTTTASGPQPKKIMRSEIDAERARKLGERFRVTIEPHEWSSKKIDKEAYRVEKPIRMRIHRTCHRCNATFGGNKTCAVCEHVRCTKCPRYPIKKPEGKAKEKVVPVVAGDIAGHIEADDYWNLREEIALRKPNPKPNGQPLVRKKPMQRVRRTCHECSTQFSANAKICSNCSHPRCADCPRDPAKKKKYPDGYPGDAPSSDTTKPVKYTCHHCNKNFLPVPHPDSEEANALGDDIPKANCSRCGHQRCQHCPRALPAKVELVEQDPELVKRVEAKLAKLNIDLEVK</sequence>
<evidence type="ECO:0000313" key="2">
    <source>
        <dbReference type="EMBL" id="KAF4630530.1"/>
    </source>
</evidence>
<organism evidence="2 3">
    <name type="scientific">Cudoniella acicularis</name>
    <dbReference type="NCBI Taxonomy" id="354080"/>
    <lineage>
        <taxon>Eukaryota</taxon>
        <taxon>Fungi</taxon>
        <taxon>Dikarya</taxon>
        <taxon>Ascomycota</taxon>
        <taxon>Pezizomycotina</taxon>
        <taxon>Leotiomycetes</taxon>
        <taxon>Helotiales</taxon>
        <taxon>Tricladiaceae</taxon>
        <taxon>Cudoniella</taxon>
    </lineage>
</organism>
<feature type="compositionally biased region" description="Low complexity" evidence="1">
    <location>
        <begin position="59"/>
        <end position="79"/>
    </location>
</feature>
<dbReference type="SUPFAM" id="SSF57903">
    <property type="entry name" value="FYVE/PHD zinc finger"/>
    <property type="match status" value="1"/>
</dbReference>
<evidence type="ECO:0000256" key="1">
    <source>
        <dbReference type="SAM" id="MobiDB-lite"/>
    </source>
</evidence>
<evidence type="ECO:0000313" key="3">
    <source>
        <dbReference type="Proteomes" id="UP000566819"/>
    </source>
</evidence>
<dbReference type="OrthoDB" id="5370011at2759"/>
<keyword evidence="3" id="KW-1185">Reference proteome</keyword>
<proteinExistence type="predicted"/>
<dbReference type="EMBL" id="JAAMPI010000541">
    <property type="protein sequence ID" value="KAF4630530.1"/>
    <property type="molecule type" value="Genomic_DNA"/>
</dbReference>
<accession>A0A8H4RI73</accession>
<protein>
    <submittedName>
        <fullName evidence="2">Uncharacterized protein</fullName>
    </submittedName>
</protein>
<dbReference type="AlphaFoldDB" id="A0A8H4RI73"/>
<dbReference type="Proteomes" id="UP000566819">
    <property type="component" value="Unassembled WGS sequence"/>
</dbReference>
<comment type="caution">
    <text evidence="2">The sequence shown here is derived from an EMBL/GenBank/DDBJ whole genome shotgun (WGS) entry which is preliminary data.</text>
</comment>
<gene>
    <name evidence="2" type="ORF">G7Y89_g7610</name>
</gene>